<feature type="transmembrane region" description="Helical" evidence="6">
    <location>
        <begin position="157"/>
        <end position="178"/>
    </location>
</feature>
<evidence type="ECO:0000256" key="3">
    <source>
        <dbReference type="ARBA" id="ARBA00022692"/>
    </source>
</evidence>
<comment type="subcellular location">
    <subcellularLocation>
        <location evidence="1 6">Cell membrane</location>
        <topology evidence="1 6">Multi-pass membrane protein</topology>
    </subcellularLocation>
</comment>
<accession>A0A1G7QKC4</accession>
<dbReference type="GO" id="GO:0055085">
    <property type="term" value="P:transmembrane transport"/>
    <property type="evidence" value="ECO:0007669"/>
    <property type="project" value="UniProtKB-UniRule"/>
</dbReference>
<keyword evidence="5 6" id="KW-0472">Membrane</keyword>
<dbReference type="PANTHER" id="PTHR46795">
    <property type="entry name" value="ABC TRANSPORTER PERMEASE-RELATED-RELATED"/>
    <property type="match status" value="1"/>
</dbReference>
<name>A0A1G7QKC4_9LACT</name>
<reference evidence="8 9" key="1">
    <citation type="submission" date="2016-10" db="EMBL/GenBank/DDBJ databases">
        <authorList>
            <person name="de Groot N.N."/>
        </authorList>
    </citation>
    <scope>NUCLEOTIDE SEQUENCE [LARGE SCALE GENOMIC DNA]</scope>
    <source>
        <strain evidence="8 9">ATCC BAA-466</strain>
    </source>
</reference>
<keyword evidence="2 6" id="KW-1003">Cell membrane</keyword>
<keyword evidence="4 6" id="KW-1133">Transmembrane helix</keyword>
<feature type="transmembrane region" description="Helical" evidence="6">
    <location>
        <begin position="55"/>
        <end position="78"/>
    </location>
</feature>
<feature type="transmembrane region" description="Helical" evidence="6">
    <location>
        <begin position="21"/>
        <end position="43"/>
    </location>
</feature>
<dbReference type="InterPro" id="IPR003838">
    <property type="entry name" value="ABC3_permease_C"/>
</dbReference>
<dbReference type="Proteomes" id="UP000199708">
    <property type="component" value="Unassembled WGS sequence"/>
</dbReference>
<dbReference type="RefSeq" id="WP_090289212.1">
    <property type="nucleotide sequence ID" value="NZ_FNCK01000002.1"/>
</dbReference>
<feature type="transmembrane region" description="Helical" evidence="6">
    <location>
        <begin position="627"/>
        <end position="645"/>
    </location>
</feature>
<feature type="transmembrane region" description="Helical" evidence="6">
    <location>
        <begin position="232"/>
        <end position="256"/>
    </location>
</feature>
<dbReference type="InterPro" id="IPR052536">
    <property type="entry name" value="ABC-4_Integral_Memb_Prot"/>
</dbReference>
<dbReference type="Pfam" id="PF02687">
    <property type="entry name" value="FtsX"/>
    <property type="match status" value="1"/>
</dbReference>
<dbReference type="OrthoDB" id="1705903at2"/>
<evidence type="ECO:0000256" key="1">
    <source>
        <dbReference type="ARBA" id="ARBA00004651"/>
    </source>
</evidence>
<evidence type="ECO:0000256" key="5">
    <source>
        <dbReference type="ARBA" id="ARBA00023136"/>
    </source>
</evidence>
<feature type="transmembrane region" description="Helical" evidence="6">
    <location>
        <begin position="199"/>
        <end position="220"/>
    </location>
</feature>
<protein>
    <submittedName>
        <fullName evidence="8">Putative ABC transport system permease protein/bacitracin transport system permease protein</fullName>
    </submittedName>
</protein>
<dbReference type="AlphaFoldDB" id="A0A1G7QKC4"/>
<feature type="domain" description="ABC3 transporter permease C-terminal" evidence="7">
    <location>
        <begin position="62"/>
        <end position="180"/>
    </location>
</feature>
<evidence type="ECO:0000256" key="4">
    <source>
        <dbReference type="ARBA" id="ARBA00022989"/>
    </source>
</evidence>
<feature type="transmembrane region" description="Helical" evidence="6">
    <location>
        <begin position="534"/>
        <end position="556"/>
    </location>
</feature>
<evidence type="ECO:0000313" key="9">
    <source>
        <dbReference type="Proteomes" id="UP000199708"/>
    </source>
</evidence>
<keyword evidence="6" id="KW-0813">Transport</keyword>
<dbReference type="GO" id="GO:0005886">
    <property type="term" value="C:plasma membrane"/>
    <property type="evidence" value="ECO:0007669"/>
    <property type="project" value="UniProtKB-SubCell"/>
</dbReference>
<feature type="transmembrane region" description="Helical" evidence="6">
    <location>
        <begin position="111"/>
        <end position="137"/>
    </location>
</feature>
<dbReference type="PIRSF" id="PIRSF018968">
    <property type="entry name" value="ABC_permease_BceB"/>
    <property type="match status" value="1"/>
</dbReference>
<evidence type="ECO:0000256" key="6">
    <source>
        <dbReference type="PIRNR" id="PIRNR018968"/>
    </source>
</evidence>
<sequence length="661" mass="75085">MLKMSAVIRKSAIKSMKSNKALFLPFSLASIILFALEYIILSLTSNQYIIDRSPALGSILMIGVFFATLLIIIIVLYASSFIRKKLTQEFGLYSILGLEKKHVRRISLTQFVILLIINASFSILIGYLTGNFLFVLLNRLMKDTGAGFMDYPFDSSAAIVTLILMVATYSIIYFLSALKIQRLQSLDLMKDSRKGHGRVNNRWIILVICLVTLAAGYYIALTTKGVLDSLSMIFIAIFLVMIGTYTFFMAFLVFVLKMMQKNKPYYYQPTHFLSTSGMLQRISKNATSLASITILASGILMVLGMTLTTYRNMENAAEGSMPREYEVSFAPSQAYEKTTEEQLDLLQKFQSELQSTDLISNDLIETNALETVLIKEDHIYPLLELGQKQKVEQGENSFVVLGLKADYLARYPDDSIQEDQWVLASNLKDLSHWKKIYWKEGKARSVYIGKGEIIPPIIGVDALYLGLNSLEELQAMQRYLLDNPEAKLSTVSSLYFDLKEVQFENTVQKLADKRGFIIESKAIKKESLYQLNGGLLFIGLIVSSVLIIGMILMLYFKQVSEGHEDKKNYQIMKQVGLPIKLIKKTIRSQVLWVFFLPLIFALIHNLFASQIIFKVLGLLGVNNFNDYLISFTIVVLGFVLFYLIFYQLTSQAYYRIINQED</sequence>
<dbReference type="EMBL" id="FNCK01000002">
    <property type="protein sequence ID" value="SDF98925.1"/>
    <property type="molecule type" value="Genomic_DNA"/>
</dbReference>
<keyword evidence="9" id="KW-1185">Reference proteome</keyword>
<dbReference type="InterPro" id="IPR027022">
    <property type="entry name" value="ABC_permease_BceB-typ"/>
</dbReference>
<keyword evidence="3 6" id="KW-0812">Transmembrane</keyword>
<feature type="transmembrane region" description="Helical" evidence="6">
    <location>
        <begin position="590"/>
        <end position="607"/>
    </location>
</feature>
<dbReference type="STRING" id="120956.SAMN05421791_102121"/>
<proteinExistence type="inferred from homology"/>
<organism evidence="8 9">
    <name type="scientific">Facklamia miroungae</name>
    <dbReference type="NCBI Taxonomy" id="120956"/>
    <lineage>
        <taxon>Bacteria</taxon>
        <taxon>Bacillati</taxon>
        <taxon>Bacillota</taxon>
        <taxon>Bacilli</taxon>
        <taxon>Lactobacillales</taxon>
        <taxon>Aerococcaceae</taxon>
        <taxon>Facklamia</taxon>
    </lineage>
</organism>
<comment type="similarity">
    <text evidence="6">Belongs to the ABC-4 integral membrane protein family.</text>
</comment>
<gene>
    <name evidence="8" type="ORF">SAMN05421791_102121</name>
</gene>
<evidence type="ECO:0000313" key="8">
    <source>
        <dbReference type="EMBL" id="SDF98925.1"/>
    </source>
</evidence>
<dbReference type="PANTHER" id="PTHR46795:SF3">
    <property type="entry name" value="ABC TRANSPORTER PERMEASE"/>
    <property type="match status" value="1"/>
</dbReference>
<evidence type="ECO:0000259" key="7">
    <source>
        <dbReference type="Pfam" id="PF02687"/>
    </source>
</evidence>
<evidence type="ECO:0000256" key="2">
    <source>
        <dbReference type="ARBA" id="ARBA00022475"/>
    </source>
</evidence>
<feature type="transmembrane region" description="Helical" evidence="6">
    <location>
        <begin position="286"/>
        <end position="307"/>
    </location>
</feature>